<comment type="subcellular location">
    <subcellularLocation>
        <location evidence="1">Nucleus</location>
    </subcellularLocation>
</comment>
<dbReference type="GeneID" id="36374572"/>
<keyword evidence="6" id="KW-1185">Reference proteome</keyword>
<dbReference type="RefSeq" id="XP_024501409.1">
    <property type="nucleotide sequence ID" value="XM_024647319.1"/>
</dbReference>
<evidence type="ECO:0000256" key="4">
    <source>
        <dbReference type="SAM" id="MobiDB-lite"/>
    </source>
</evidence>
<keyword evidence="3" id="KW-0539">Nucleus</keyword>
<proteinExistence type="inferred from homology"/>
<evidence type="ECO:0000313" key="7">
    <source>
        <dbReference type="WBParaSite" id="SRAE_1000048100.1"/>
    </source>
</evidence>
<dbReference type="CTD" id="36374572"/>
<dbReference type="PANTHER" id="PTHR13471:SF0">
    <property type="entry name" value="NUCLEAR EXOSOME REGULATOR NRDE2"/>
    <property type="match status" value="1"/>
</dbReference>
<dbReference type="EMBL" id="LN609528">
    <property type="protein sequence ID" value="CEF62207.1"/>
    <property type="molecule type" value="Genomic_DNA"/>
</dbReference>
<dbReference type="eggNOG" id="KOG3323">
    <property type="taxonomic scope" value="Eukaryota"/>
</dbReference>
<dbReference type="OrthoDB" id="5804141at2759"/>
<evidence type="ECO:0000256" key="1">
    <source>
        <dbReference type="ARBA" id="ARBA00004123"/>
    </source>
</evidence>
<evidence type="ECO:0000313" key="5">
    <source>
        <dbReference type="EMBL" id="CEF62207.1"/>
    </source>
</evidence>
<gene>
    <name evidence="5 7 8" type="ORF">SRAE_1000048100</name>
</gene>
<dbReference type="GO" id="GO:0031048">
    <property type="term" value="P:regulatory ncRNA-mediated heterochromatin formation"/>
    <property type="evidence" value="ECO:0007669"/>
    <property type="project" value="TreeGrafter"/>
</dbReference>
<sequence length="1598" mass="187422">MSLFPGYGDSDDDNYDNREAEKIIEKVVEKDVILPDRKDKEIEKKRKRRESSSISDSSSSNSSSERLRKRKKKRDERKLRKKLRKEKRKKYKQKYYSYSSDDEEFDKNKSLKRRKAPSIEKEIPKKTKIIPCFDEFRSEKTTLPNNLLISNDNAVENNEVILNIVKKNSQTNVVKNDIKISSLKEKETKEIKLKSERDLLKNLIDNNPKDLAVWLKFIELQEEESKFRGHSVTVASDLKLAIIENALKNVGSKCVELKIEKLKCLTKLEDYSIAIKQWDIYLIQHPNSLLLWDYIINATLFNFSKFSVHVCLQIMVDCYNTLAKLLRGEIITHKAEPGTEKFLADLLIKIIKLHFQFGYTEIAMCLITYFFEFNFFKPTVLENKSHKEVVDLFVKFLSCECPKAGFEGAIGWNNCFLKHMSSQKSGNLKNISEESTTEKDNRYKNKEKELDKNMSHSMINSNNLKNDGSLDIASYNFKMNEHSQYAYTKSNKNQMEISIAVETMEYKTPKQFQVPPSQNSFPQVSRISNNQIRIEDGLSVDSETSESSEGTVVSYYTYSNDSVVTDNQQVTGLSSQLQTNINRPNHLEMLVPQNYQSQNYQLQNYQPQNFQSQNRQIQNFQSRNRQIQNYQPQNRQIHNRQPQYYQPQNHQSQNYQSQNRQLQNHQLQNYQPQNRQPQNYQLQNYQEQFVDSLNHSPQNFNDQVYLQQQINNISNIQQVLSIPSRPQNLNQINLSPTNFNQTNLNLVNLNQPNLDIININRENLDLINSNGVDFDQVNFNPTNLDRINLNQTNLDVINSNPIDFDPANLNRTNLNIINLNQANLDLVNSIPTNLNHTNFNQINLDTINSSPTNFDPTYLNQINLNQANLNLINSNGTNFDQVNFNPTNLNQRNSNPANLNQINNSLNSNIHHQNNLAYTIQEPKRIIIKDTLNERSHFTAKINHNIIPEKTCIASTSNKSIVNEKQNDISSNEISSTSKYIGDFQNICKTIYIDTHSSNKNKVKKVSEEYSMPTPNPFATSRSDNIINFSKIDYRRDLIPKDELPVSPASEVIPEVNDQIDNIIVSDKIIEENLSIDDYIKQEDEYCLLAQKENHPLSKVWITIEQIREKYNYFQITSGEYDNGDKDRHVDFKKSIYYSLFTFSSKIKEYILRQILKIFKVDIDRVLGGFNEPDIYSLFDKMNIKIIDTHPPYESLKFMERLFKFMGERENCNNEELEKIVFAIYKIIVRYGKNLEYENKGNEKFAKILKDNFINNVSLYELFYDSRFMNNIDLALDKVDIKVLSIIYQPTISERQKCFTKVDLVNYIVSFLMTGSVISKDEVQNDVHYKTMASEQLFVLHNYENTNYKFFYDWKLDDLKYISGLIMILKYQMFSDVKFSLNIIQFLEKKYSHERLETLEELFLLQEEIYADYYEKQSKVYEPAYDIFIVESLKKYPKFINLLMVYLRRSSIHKDIHIDTSFIESLQISKLPKMMAIIYNELLIFQKKFNQYANNDGTIFPNFDKLRQVILKYVDEITKMTLSPLIWKLLLQLEHKYGNKESLKRSFLKGLESAGWSKDFYIDYLSYDSSAFDNVFQLFIEKGFRIRCLKEELPVLLQ</sequence>
<dbReference type="Gene3D" id="2.160.20.80">
    <property type="entry name" value="E3 ubiquitin-protein ligase SopA"/>
    <property type="match status" value="1"/>
</dbReference>
<evidence type="ECO:0000313" key="8">
    <source>
        <dbReference type="WormBase" id="SRAE_1000048100"/>
    </source>
</evidence>
<feature type="region of interest" description="Disordered" evidence="4">
    <location>
        <begin position="35"/>
        <end position="93"/>
    </location>
</feature>
<feature type="compositionally biased region" description="Basic and acidic residues" evidence="4">
    <location>
        <begin position="35"/>
        <end position="44"/>
    </location>
</feature>
<dbReference type="Proteomes" id="UP000035682">
    <property type="component" value="Unplaced"/>
</dbReference>
<comment type="similarity">
    <text evidence="2">Belongs to the NRDE2 family.</text>
</comment>
<accession>A0A090L2A7</accession>
<feature type="compositionally biased region" description="Low complexity" evidence="4">
    <location>
        <begin position="52"/>
        <end position="64"/>
    </location>
</feature>
<dbReference type="STRING" id="34506.A0A090L2A7"/>
<dbReference type="Pfam" id="PF08424">
    <property type="entry name" value="NRDE-2"/>
    <property type="match status" value="1"/>
</dbReference>
<evidence type="ECO:0000313" key="6">
    <source>
        <dbReference type="Proteomes" id="UP000035682"/>
    </source>
</evidence>
<dbReference type="WBParaSite" id="SRAE_1000048100.1">
    <property type="protein sequence ID" value="SRAE_1000048100.1"/>
    <property type="gene ID" value="WBGene00257077"/>
</dbReference>
<dbReference type="SUPFAM" id="SSF141571">
    <property type="entry name" value="Pentapeptide repeat-like"/>
    <property type="match status" value="1"/>
</dbReference>
<dbReference type="WormBase" id="SRAE_1000048100">
    <property type="protein sequence ID" value="SRP02661"/>
    <property type="gene ID" value="WBGene00257077"/>
</dbReference>
<dbReference type="PANTHER" id="PTHR13471">
    <property type="entry name" value="TETRATRICOPEPTIDE-LIKE HELICAL"/>
    <property type="match status" value="1"/>
</dbReference>
<name>A0A090L2A7_STRRB</name>
<evidence type="ECO:0000256" key="2">
    <source>
        <dbReference type="ARBA" id="ARBA00009265"/>
    </source>
</evidence>
<feature type="compositionally biased region" description="Basic residues" evidence="4">
    <location>
        <begin position="67"/>
        <end position="93"/>
    </location>
</feature>
<dbReference type="GO" id="GO:0071013">
    <property type="term" value="C:catalytic step 2 spliceosome"/>
    <property type="evidence" value="ECO:0007669"/>
    <property type="project" value="TreeGrafter"/>
</dbReference>
<organism evidence="5">
    <name type="scientific">Strongyloides ratti</name>
    <name type="common">Parasitic roundworm</name>
    <dbReference type="NCBI Taxonomy" id="34506"/>
    <lineage>
        <taxon>Eukaryota</taxon>
        <taxon>Metazoa</taxon>
        <taxon>Ecdysozoa</taxon>
        <taxon>Nematoda</taxon>
        <taxon>Chromadorea</taxon>
        <taxon>Rhabditida</taxon>
        <taxon>Tylenchina</taxon>
        <taxon>Panagrolaimomorpha</taxon>
        <taxon>Strongyloidoidea</taxon>
        <taxon>Strongyloididae</taxon>
        <taxon>Strongyloides</taxon>
    </lineage>
</organism>
<protein>
    <submittedName>
        <fullName evidence="5">Protein NRDE2 homolog</fullName>
    </submittedName>
</protein>
<dbReference type="GO" id="GO:1902369">
    <property type="term" value="P:negative regulation of RNA catabolic process"/>
    <property type="evidence" value="ECO:0007669"/>
    <property type="project" value="TreeGrafter"/>
</dbReference>
<reference evidence="7" key="2">
    <citation type="submission" date="2020-12" db="UniProtKB">
        <authorList>
            <consortium name="WormBaseParasite"/>
        </authorList>
    </citation>
    <scope>IDENTIFICATION</scope>
</reference>
<dbReference type="InterPro" id="IPR013633">
    <property type="entry name" value="NRDE-2"/>
</dbReference>
<evidence type="ECO:0000256" key="3">
    <source>
        <dbReference type="ARBA" id="ARBA00023242"/>
    </source>
</evidence>
<reference evidence="5 6" key="1">
    <citation type="submission" date="2014-09" db="EMBL/GenBank/DDBJ databases">
        <authorList>
            <person name="Martin A.A."/>
        </authorList>
    </citation>
    <scope>NUCLEOTIDE SEQUENCE</scope>
    <source>
        <strain evidence="6">ED321</strain>
        <strain evidence="5">ED321 Heterogonic</strain>
    </source>
</reference>